<organism evidence="1 2">
    <name type="scientific">Bradyrhizobium sediminis</name>
    <dbReference type="NCBI Taxonomy" id="2840469"/>
    <lineage>
        <taxon>Bacteria</taxon>
        <taxon>Pseudomonadati</taxon>
        <taxon>Pseudomonadota</taxon>
        <taxon>Alphaproteobacteria</taxon>
        <taxon>Hyphomicrobiales</taxon>
        <taxon>Nitrobacteraceae</taxon>
        <taxon>Bradyrhizobium</taxon>
    </lineage>
</organism>
<evidence type="ECO:0000313" key="2">
    <source>
        <dbReference type="Proteomes" id="UP000680839"/>
    </source>
</evidence>
<dbReference type="EMBL" id="CP076134">
    <property type="protein sequence ID" value="QWG14408.1"/>
    <property type="molecule type" value="Genomic_DNA"/>
</dbReference>
<gene>
    <name evidence="1" type="ORF">KMZ29_06975</name>
</gene>
<proteinExistence type="predicted"/>
<sequence>MARKEFGYLPRENPCAQCGEPIAAPDWIENGPRRISYLWCCKACNYRFEAVAFYDASQPDRETPLAA</sequence>
<dbReference type="RefSeq" id="WP_215623030.1">
    <property type="nucleotide sequence ID" value="NZ_CP076134.1"/>
</dbReference>
<evidence type="ECO:0000313" key="1">
    <source>
        <dbReference type="EMBL" id="QWG14408.1"/>
    </source>
</evidence>
<protein>
    <submittedName>
        <fullName evidence="1">Uncharacterized protein</fullName>
    </submittedName>
</protein>
<accession>A0A975NFY2</accession>
<reference evidence="1" key="1">
    <citation type="submission" date="2021-06" db="EMBL/GenBank/DDBJ databases">
        <title>Bradyrhizobium sp. S2-20-1 Genome sequencing.</title>
        <authorList>
            <person name="Jin L."/>
        </authorList>
    </citation>
    <scope>NUCLEOTIDE SEQUENCE</scope>
    <source>
        <strain evidence="1">S2-20-1</strain>
    </source>
</reference>
<dbReference type="Proteomes" id="UP000680839">
    <property type="component" value="Chromosome"/>
</dbReference>
<dbReference type="AlphaFoldDB" id="A0A975NFY2"/>
<name>A0A975NFY2_9BRAD</name>